<dbReference type="Pfam" id="PF05930">
    <property type="entry name" value="Phage_AlpA"/>
    <property type="match status" value="1"/>
</dbReference>
<reference evidence="2 3" key="1">
    <citation type="submission" date="2022-10" db="EMBL/GenBank/DDBJ databases">
        <title>Genomic of Burkholderia cepacia PN-1.</title>
        <authorList>
            <person name="Yang Y."/>
            <person name="Guan H."/>
            <person name="Huang J."/>
        </authorList>
    </citation>
    <scope>NUCLEOTIDE SEQUENCE [LARGE SCALE GENOMIC DNA]</scope>
    <source>
        <strain evidence="2 3">PN-1</strain>
    </source>
</reference>
<proteinExistence type="predicted"/>
<feature type="region of interest" description="Disordered" evidence="1">
    <location>
        <begin position="61"/>
        <end position="99"/>
    </location>
</feature>
<accession>A0ABZ3DN60</accession>
<dbReference type="RefSeq" id="WP_342705204.1">
    <property type="nucleotide sequence ID" value="NZ_CP109822.1"/>
</dbReference>
<keyword evidence="3" id="KW-1185">Reference proteome</keyword>
<dbReference type="InterPro" id="IPR010260">
    <property type="entry name" value="AlpA"/>
</dbReference>
<dbReference type="Gene3D" id="1.10.238.160">
    <property type="match status" value="1"/>
</dbReference>
<evidence type="ECO:0000256" key="1">
    <source>
        <dbReference type="SAM" id="MobiDB-lite"/>
    </source>
</evidence>
<evidence type="ECO:0000313" key="3">
    <source>
        <dbReference type="Proteomes" id="UP001448498"/>
    </source>
</evidence>
<evidence type="ECO:0000313" key="2">
    <source>
        <dbReference type="EMBL" id="XAE50616.1"/>
    </source>
</evidence>
<sequence length="99" mass="10929">MSASTTIKPLYLDLPAVATALSLSEATVQKLVRESKFPKPRLISDRRVAWLTREVEAWAEACPQSDLAPPPNTGHSNRRRRTTSSDTSTQVRQETAPIA</sequence>
<dbReference type="Proteomes" id="UP001448498">
    <property type="component" value="Chromosome 3"/>
</dbReference>
<organism evidence="2 3">
    <name type="scientific">Burkholderia arboris</name>
    <dbReference type="NCBI Taxonomy" id="488730"/>
    <lineage>
        <taxon>Bacteria</taxon>
        <taxon>Pseudomonadati</taxon>
        <taxon>Pseudomonadota</taxon>
        <taxon>Betaproteobacteria</taxon>
        <taxon>Burkholderiales</taxon>
        <taxon>Burkholderiaceae</taxon>
        <taxon>Burkholderia</taxon>
        <taxon>Burkholderia cepacia complex</taxon>
    </lineage>
</organism>
<gene>
    <name evidence="2" type="ORF">OHZ10_29440</name>
</gene>
<protein>
    <submittedName>
        <fullName evidence="2">AlpA family phage regulatory protein</fullName>
    </submittedName>
</protein>
<name>A0ABZ3DN60_9BURK</name>
<dbReference type="EMBL" id="CP109822">
    <property type="protein sequence ID" value="XAE50616.1"/>
    <property type="molecule type" value="Genomic_DNA"/>
</dbReference>